<dbReference type="Gene3D" id="1.10.10.10">
    <property type="entry name" value="Winged helix-like DNA-binding domain superfamily/Winged helix DNA-binding domain"/>
    <property type="match status" value="1"/>
</dbReference>
<sequence length="62" mass="7185">MLCEENDTLTPAEAAELLRRSVVTLERWRRVRIGPPHYKIAGRVLYSRHDIAAWLQTQRVAA</sequence>
<protein>
    <submittedName>
        <fullName evidence="2">Helix-turn-helix domain-containing protein</fullName>
    </submittedName>
</protein>
<reference evidence="2 3" key="1">
    <citation type="submission" date="2016-10" db="EMBL/GenBank/DDBJ databases">
        <authorList>
            <person name="de Groot N.N."/>
        </authorList>
    </citation>
    <scope>NUCLEOTIDE SEQUENCE [LARGE SCALE GENOMIC DNA]</scope>
    <source>
        <strain evidence="2 3">CGMCC 1.7659</strain>
    </source>
</reference>
<dbReference type="InterPro" id="IPR041657">
    <property type="entry name" value="HTH_17"/>
</dbReference>
<name>A0A1I4ZUM4_9GAMM</name>
<dbReference type="EMBL" id="FOVF01000029">
    <property type="protein sequence ID" value="SFN53888.1"/>
    <property type="molecule type" value="Genomic_DNA"/>
</dbReference>
<organism evidence="2 3">
    <name type="scientific">Dokdonella immobilis</name>
    <dbReference type="NCBI Taxonomy" id="578942"/>
    <lineage>
        <taxon>Bacteria</taxon>
        <taxon>Pseudomonadati</taxon>
        <taxon>Pseudomonadota</taxon>
        <taxon>Gammaproteobacteria</taxon>
        <taxon>Lysobacterales</taxon>
        <taxon>Rhodanobacteraceae</taxon>
        <taxon>Dokdonella</taxon>
    </lineage>
</organism>
<evidence type="ECO:0000313" key="3">
    <source>
        <dbReference type="Proteomes" id="UP000198575"/>
    </source>
</evidence>
<dbReference type="AlphaFoldDB" id="A0A1I4ZUM4"/>
<evidence type="ECO:0000259" key="1">
    <source>
        <dbReference type="Pfam" id="PF12728"/>
    </source>
</evidence>
<proteinExistence type="predicted"/>
<dbReference type="OrthoDB" id="5959576at2"/>
<gene>
    <name evidence="2" type="ORF">SAMN05216289_12915</name>
</gene>
<dbReference type="InterPro" id="IPR009061">
    <property type="entry name" value="DNA-bd_dom_put_sf"/>
</dbReference>
<dbReference type="InterPro" id="IPR036388">
    <property type="entry name" value="WH-like_DNA-bd_sf"/>
</dbReference>
<dbReference type="RefSeq" id="WP_092409757.1">
    <property type="nucleotide sequence ID" value="NZ_FOVF01000029.1"/>
</dbReference>
<keyword evidence="3" id="KW-1185">Reference proteome</keyword>
<accession>A0A1I4ZUM4</accession>
<dbReference type="Pfam" id="PF12728">
    <property type="entry name" value="HTH_17"/>
    <property type="match status" value="1"/>
</dbReference>
<dbReference type="STRING" id="578942.SAMN05216289_12915"/>
<dbReference type="Proteomes" id="UP000198575">
    <property type="component" value="Unassembled WGS sequence"/>
</dbReference>
<evidence type="ECO:0000313" key="2">
    <source>
        <dbReference type="EMBL" id="SFN53888.1"/>
    </source>
</evidence>
<dbReference type="SUPFAM" id="SSF46955">
    <property type="entry name" value="Putative DNA-binding domain"/>
    <property type="match status" value="1"/>
</dbReference>
<feature type="domain" description="Helix-turn-helix" evidence="1">
    <location>
        <begin position="9"/>
        <end position="59"/>
    </location>
</feature>